<comment type="cofactor">
    <cofactor evidence="1 8">
        <name>heme</name>
        <dbReference type="ChEBI" id="CHEBI:30413"/>
    </cofactor>
</comment>
<comment type="similarity">
    <text evidence="2 9">Belongs to the cytochrome P450 family.</text>
</comment>
<evidence type="ECO:0000256" key="2">
    <source>
        <dbReference type="ARBA" id="ARBA00010617"/>
    </source>
</evidence>
<evidence type="ECO:0000256" key="6">
    <source>
        <dbReference type="ARBA" id="ARBA00023004"/>
    </source>
</evidence>
<dbReference type="KEGG" id="pchm:VFPPC_04837"/>
<dbReference type="AlphaFoldDB" id="A0A179FTU0"/>
<dbReference type="Pfam" id="PF00067">
    <property type="entry name" value="p450"/>
    <property type="match status" value="1"/>
</dbReference>
<dbReference type="RefSeq" id="XP_018145470.1">
    <property type="nucleotide sequence ID" value="XM_018284119.1"/>
</dbReference>
<evidence type="ECO:0000256" key="10">
    <source>
        <dbReference type="SAM" id="Phobius"/>
    </source>
</evidence>
<keyword evidence="5 9" id="KW-0560">Oxidoreductase</keyword>
<dbReference type="SUPFAM" id="SSF48264">
    <property type="entry name" value="Cytochrome P450"/>
    <property type="match status" value="1"/>
</dbReference>
<evidence type="ECO:0000256" key="4">
    <source>
        <dbReference type="ARBA" id="ARBA00022723"/>
    </source>
</evidence>
<dbReference type="EMBL" id="LSBJ02000003">
    <property type="protein sequence ID" value="OAQ68620.1"/>
    <property type="molecule type" value="Genomic_DNA"/>
</dbReference>
<evidence type="ECO:0000256" key="1">
    <source>
        <dbReference type="ARBA" id="ARBA00001971"/>
    </source>
</evidence>
<evidence type="ECO:0000256" key="9">
    <source>
        <dbReference type="RuleBase" id="RU000461"/>
    </source>
</evidence>
<dbReference type="CDD" id="cd11062">
    <property type="entry name" value="CYP58-like"/>
    <property type="match status" value="1"/>
</dbReference>
<sequence length="554" mass="62612">MAPQQTQAGPYIVLHDYLSDVTWGHTLLVAFGIWLGYAIVIAFQRLWLSPISHIPGPKLAALTQYYEFYYDIILGGQYTFKIMEMHKKYGSVVRISPWEVHVGEHDFHSELFGGPTRPRQKWAFWVKQFGAPYSALATIDHDHHKLRRSVLNPFFSAQSVRSLQPVIEERVDRLLKALSKYAATQHERPIDIMYPFSAFTNDVINEYAFARSDHLIEQSDFGREVTDNLLMGTHMGPLIKHANWALTLVNGLPEFFSARCVPGWSGFLKMKNDILNQIRTIQSTQDTKEWQLDVSHPTIFHELLSSKHLPEGEKTPTRLAQEGQILVQGGTLTTSWALSLATFHLLHRPSTLRALRDELLANIPDADEVTPLAKLESLPYLRAVVKETLRHSIGTSGRLSRIALDEAFVVHDHENGKKWHIPKGTVVSMSPYKTVMDEKLFPDPLVFHPERWLNSGERLDRYLTIFGGGTRSCLGLALAQAELYLTLAKLFRRWGSGGIFKGDATGDIRPGDVGALKIFETTPRDCQMASDYFIPIPYKGSKGIRFVLNLPSAG</sequence>
<name>A0A179FTU0_METCM</name>
<evidence type="ECO:0000256" key="3">
    <source>
        <dbReference type="ARBA" id="ARBA00022617"/>
    </source>
</evidence>
<dbReference type="Gene3D" id="1.10.630.10">
    <property type="entry name" value="Cytochrome P450"/>
    <property type="match status" value="1"/>
</dbReference>
<evidence type="ECO:0000256" key="7">
    <source>
        <dbReference type="ARBA" id="ARBA00023033"/>
    </source>
</evidence>
<dbReference type="PANTHER" id="PTHR24305:SF157">
    <property type="entry name" value="N-ACETYLTRYPTOPHAN 6-HYDROXYLASE IVOC-RELATED"/>
    <property type="match status" value="1"/>
</dbReference>
<dbReference type="GeneID" id="28848113"/>
<evidence type="ECO:0000313" key="11">
    <source>
        <dbReference type="EMBL" id="OAQ68620.1"/>
    </source>
</evidence>
<evidence type="ECO:0000313" key="12">
    <source>
        <dbReference type="Proteomes" id="UP000078397"/>
    </source>
</evidence>
<dbReference type="InterPro" id="IPR017972">
    <property type="entry name" value="Cyt_P450_CS"/>
</dbReference>
<dbReference type="InterPro" id="IPR001128">
    <property type="entry name" value="Cyt_P450"/>
</dbReference>
<dbReference type="Proteomes" id="UP000078397">
    <property type="component" value="Unassembled WGS sequence"/>
</dbReference>
<feature type="binding site" description="axial binding residue" evidence="8">
    <location>
        <position position="473"/>
    </location>
    <ligand>
        <name>heme</name>
        <dbReference type="ChEBI" id="CHEBI:30413"/>
    </ligand>
    <ligandPart>
        <name>Fe</name>
        <dbReference type="ChEBI" id="CHEBI:18248"/>
    </ligandPart>
</feature>
<dbReference type="PRINTS" id="PR00463">
    <property type="entry name" value="EP450I"/>
</dbReference>
<organism evidence="11 12">
    <name type="scientific">Pochonia chlamydosporia 170</name>
    <dbReference type="NCBI Taxonomy" id="1380566"/>
    <lineage>
        <taxon>Eukaryota</taxon>
        <taxon>Fungi</taxon>
        <taxon>Dikarya</taxon>
        <taxon>Ascomycota</taxon>
        <taxon>Pezizomycotina</taxon>
        <taxon>Sordariomycetes</taxon>
        <taxon>Hypocreomycetidae</taxon>
        <taxon>Hypocreales</taxon>
        <taxon>Clavicipitaceae</taxon>
        <taxon>Pochonia</taxon>
    </lineage>
</organism>
<dbReference type="PANTHER" id="PTHR24305">
    <property type="entry name" value="CYTOCHROME P450"/>
    <property type="match status" value="1"/>
</dbReference>
<dbReference type="GO" id="GO:0016705">
    <property type="term" value="F:oxidoreductase activity, acting on paired donors, with incorporation or reduction of molecular oxygen"/>
    <property type="evidence" value="ECO:0007669"/>
    <property type="project" value="InterPro"/>
</dbReference>
<dbReference type="PROSITE" id="PS00086">
    <property type="entry name" value="CYTOCHROME_P450"/>
    <property type="match status" value="1"/>
</dbReference>
<protein>
    <submittedName>
        <fullName evidence="11">Cytochrome P450</fullName>
    </submittedName>
</protein>
<dbReference type="OrthoDB" id="3945418at2759"/>
<evidence type="ECO:0000256" key="8">
    <source>
        <dbReference type="PIRSR" id="PIRSR602401-1"/>
    </source>
</evidence>
<dbReference type="PRINTS" id="PR00385">
    <property type="entry name" value="P450"/>
</dbReference>
<feature type="transmembrane region" description="Helical" evidence="10">
    <location>
        <begin position="23"/>
        <end position="43"/>
    </location>
</feature>
<comment type="caution">
    <text evidence="11">The sequence shown here is derived from an EMBL/GenBank/DDBJ whole genome shotgun (WGS) entry which is preliminary data.</text>
</comment>
<evidence type="ECO:0000256" key="5">
    <source>
        <dbReference type="ARBA" id="ARBA00023002"/>
    </source>
</evidence>
<keyword evidence="3 8" id="KW-0349">Heme</keyword>
<keyword evidence="12" id="KW-1185">Reference proteome</keyword>
<gene>
    <name evidence="11" type="ORF">VFPPC_04837</name>
</gene>
<dbReference type="GO" id="GO:0004497">
    <property type="term" value="F:monooxygenase activity"/>
    <property type="evidence" value="ECO:0007669"/>
    <property type="project" value="UniProtKB-KW"/>
</dbReference>
<keyword evidence="4 8" id="KW-0479">Metal-binding</keyword>
<reference evidence="11 12" key="1">
    <citation type="journal article" date="2016" name="PLoS Pathog.">
        <title>Biosynthesis of antibiotic leucinostatins in bio-control fungus Purpureocillium lilacinum and their inhibition on phytophthora revealed by genome mining.</title>
        <authorList>
            <person name="Wang G."/>
            <person name="Liu Z."/>
            <person name="Lin R."/>
            <person name="Li E."/>
            <person name="Mao Z."/>
            <person name="Ling J."/>
            <person name="Yang Y."/>
            <person name="Yin W.B."/>
            <person name="Xie B."/>
        </authorList>
    </citation>
    <scope>NUCLEOTIDE SEQUENCE [LARGE SCALE GENOMIC DNA]</scope>
    <source>
        <strain evidence="11">170</strain>
    </source>
</reference>
<dbReference type="STRING" id="1380566.A0A179FTU0"/>
<keyword evidence="6 8" id="KW-0408">Iron</keyword>
<dbReference type="InterPro" id="IPR050121">
    <property type="entry name" value="Cytochrome_P450_monoxygenase"/>
</dbReference>
<accession>A0A179FTU0</accession>
<keyword evidence="10" id="KW-1133">Transmembrane helix</keyword>
<keyword evidence="10" id="KW-0472">Membrane</keyword>
<dbReference type="InterPro" id="IPR002401">
    <property type="entry name" value="Cyt_P450_E_grp-I"/>
</dbReference>
<keyword evidence="7 9" id="KW-0503">Monooxygenase</keyword>
<proteinExistence type="inferred from homology"/>
<dbReference type="InterPro" id="IPR036396">
    <property type="entry name" value="Cyt_P450_sf"/>
</dbReference>
<dbReference type="GO" id="GO:0005506">
    <property type="term" value="F:iron ion binding"/>
    <property type="evidence" value="ECO:0007669"/>
    <property type="project" value="InterPro"/>
</dbReference>
<dbReference type="GO" id="GO:0020037">
    <property type="term" value="F:heme binding"/>
    <property type="evidence" value="ECO:0007669"/>
    <property type="project" value="InterPro"/>
</dbReference>
<keyword evidence="10" id="KW-0812">Transmembrane</keyword>